<proteinExistence type="predicted"/>
<reference evidence="1 2" key="1">
    <citation type="submission" date="2019-01" db="EMBL/GenBank/DDBJ databases">
        <title>Nuclear Genome Assembly of the Microalgal Biofuel strain Nannochloropsis salina CCMP1776.</title>
        <authorList>
            <person name="Hovde B."/>
        </authorList>
    </citation>
    <scope>NUCLEOTIDE SEQUENCE [LARGE SCALE GENOMIC DNA]</scope>
    <source>
        <strain evidence="1 2">CCMP1776</strain>
    </source>
</reference>
<name>A0A4D9CSZ0_9STRA</name>
<evidence type="ECO:0000313" key="2">
    <source>
        <dbReference type="Proteomes" id="UP000355283"/>
    </source>
</evidence>
<organism evidence="1 2">
    <name type="scientific">Nannochloropsis salina CCMP1776</name>
    <dbReference type="NCBI Taxonomy" id="1027361"/>
    <lineage>
        <taxon>Eukaryota</taxon>
        <taxon>Sar</taxon>
        <taxon>Stramenopiles</taxon>
        <taxon>Ochrophyta</taxon>
        <taxon>Eustigmatophyceae</taxon>
        <taxon>Eustigmatales</taxon>
        <taxon>Monodopsidaceae</taxon>
        <taxon>Microchloropsis</taxon>
        <taxon>Microchloropsis salina</taxon>
    </lineage>
</organism>
<comment type="caution">
    <text evidence="1">The sequence shown here is derived from an EMBL/GenBank/DDBJ whole genome shotgun (WGS) entry which is preliminary data.</text>
</comment>
<evidence type="ECO:0000313" key="1">
    <source>
        <dbReference type="EMBL" id="TFJ79858.1"/>
    </source>
</evidence>
<dbReference type="EMBL" id="SDOX01000192">
    <property type="protein sequence ID" value="TFJ79858.1"/>
    <property type="molecule type" value="Genomic_DNA"/>
</dbReference>
<accession>A0A4D9CSZ0</accession>
<dbReference type="AlphaFoldDB" id="A0A4D9CSZ0"/>
<protein>
    <submittedName>
        <fullName evidence="1">Uncharacterized protein</fullName>
    </submittedName>
</protein>
<gene>
    <name evidence="1" type="ORF">NSK_008792</name>
</gene>
<dbReference type="Proteomes" id="UP000355283">
    <property type="component" value="Unassembled WGS sequence"/>
</dbReference>
<keyword evidence="2" id="KW-1185">Reference proteome</keyword>
<sequence length="140" mass="15565">MEQGEIKAGRAQQEELSYQFAEDEAKSESAQVYHTMDQCQDHHERNESCQVYFDAVSPSEGSGGIKEWRRHGLHRAGREGKRNNRGASWLGTLWFFPSLNAATGPEVQGLNQQEVHGVMLGDDGEGSTGMAFYDTEQGTL</sequence>